<organism evidence="5 6">
    <name type="scientific">Paenibacillus ginsengarvi</name>
    <dbReference type="NCBI Taxonomy" id="400777"/>
    <lineage>
        <taxon>Bacteria</taxon>
        <taxon>Bacillati</taxon>
        <taxon>Bacillota</taxon>
        <taxon>Bacilli</taxon>
        <taxon>Bacillales</taxon>
        <taxon>Paenibacillaceae</taxon>
        <taxon>Paenibacillus</taxon>
    </lineage>
</organism>
<reference evidence="5 6" key="1">
    <citation type="journal article" date="2007" name="Int. J. Syst. Evol. Microbiol.">
        <title>Paenibacillus ginsengarvi sp. nov., isolated from soil from ginseng cultivation.</title>
        <authorList>
            <person name="Yoon M.H."/>
            <person name="Ten L.N."/>
            <person name="Im W.T."/>
        </authorList>
    </citation>
    <scope>NUCLEOTIDE SEQUENCE [LARGE SCALE GENOMIC DNA]</scope>
    <source>
        <strain evidence="5 6">KCTC 13059</strain>
    </source>
</reference>
<feature type="region of interest" description="Disordered" evidence="2">
    <location>
        <begin position="323"/>
        <end position="344"/>
    </location>
</feature>
<dbReference type="SUPFAM" id="SSF158499">
    <property type="entry name" value="DnaD domain-like"/>
    <property type="match status" value="1"/>
</dbReference>
<dbReference type="GO" id="GO:0006260">
    <property type="term" value="P:DNA replication"/>
    <property type="evidence" value="ECO:0007669"/>
    <property type="project" value="InterPro"/>
</dbReference>
<dbReference type="OrthoDB" id="1821976at2"/>
<dbReference type="InterPro" id="IPR034829">
    <property type="entry name" value="DnaD-like_sf"/>
</dbReference>
<feature type="compositionally biased region" description="Basic and acidic residues" evidence="2">
    <location>
        <begin position="148"/>
        <end position="166"/>
    </location>
</feature>
<comment type="similarity">
    <text evidence="1">Belongs to the DnaB/DnaD family.</text>
</comment>
<dbReference type="InterPro" id="IPR036388">
    <property type="entry name" value="WH-like_DNA-bd_sf"/>
</dbReference>
<dbReference type="NCBIfam" id="TIGR01446">
    <property type="entry name" value="DnaD_dom"/>
    <property type="match status" value="1"/>
</dbReference>
<evidence type="ECO:0000256" key="1">
    <source>
        <dbReference type="ARBA" id="ARBA00093462"/>
    </source>
</evidence>
<dbReference type="RefSeq" id="WP_120750232.1">
    <property type="nucleotide sequence ID" value="NZ_RBAH01000023.1"/>
</dbReference>
<name>A0A3B0BTT2_9BACL</name>
<dbReference type="AlphaFoldDB" id="A0A3B0BTT2"/>
<feature type="region of interest" description="Disordered" evidence="2">
    <location>
        <begin position="126"/>
        <end position="185"/>
    </location>
</feature>
<dbReference type="Gene3D" id="1.10.10.630">
    <property type="entry name" value="DnaD domain-like"/>
    <property type="match status" value="1"/>
</dbReference>
<comment type="caution">
    <text evidence="5">The sequence shown here is derived from an EMBL/GenBank/DDBJ whole genome shotgun (WGS) entry which is preliminary data.</text>
</comment>
<evidence type="ECO:0000313" key="6">
    <source>
        <dbReference type="Proteomes" id="UP000282311"/>
    </source>
</evidence>
<feature type="domain" description="DnaB/C C-terminal" evidence="4">
    <location>
        <begin position="227"/>
        <end position="287"/>
    </location>
</feature>
<feature type="domain" description="Bacteriophage lambda Replication protein O N-terminal" evidence="3">
    <location>
        <begin position="5"/>
        <end position="98"/>
    </location>
</feature>
<gene>
    <name evidence="5" type="ORF">D7M11_26235</name>
</gene>
<dbReference type="EMBL" id="RBAH01000023">
    <property type="protein sequence ID" value="RKN75036.1"/>
    <property type="molecule type" value="Genomic_DNA"/>
</dbReference>
<dbReference type="Proteomes" id="UP000282311">
    <property type="component" value="Unassembled WGS sequence"/>
</dbReference>
<dbReference type="InterPro" id="IPR006343">
    <property type="entry name" value="DnaB/C_C"/>
</dbReference>
<evidence type="ECO:0000259" key="3">
    <source>
        <dbReference type="Pfam" id="PF04492"/>
    </source>
</evidence>
<accession>A0A3B0BTT2</accession>
<proteinExistence type="inferred from homology"/>
<dbReference type="InterPro" id="IPR006497">
    <property type="entry name" value="Phage_lambda_VrpO_N"/>
</dbReference>
<dbReference type="Gene3D" id="1.10.10.10">
    <property type="entry name" value="Winged helix-like DNA-binding domain superfamily/Winged helix DNA-binding domain"/>
    <property type="match status" value="1"/>
</dbReference>
<sequence>MANPQLEHGFVRIANEIWDEVIRRDFSKRQKDILFLVWRLSYGCQKRYAYIPRMRQFQLCGVSETKVKTELEYLERSRVLIWDRESKTFEINKDYESWYVSLVKAWDEGEFNELLALNLSRKVSQNGKENFPKREENLPETGSDEEGSFPKRETETSQKGKQEFPEKGNTTPDEPLSGAASGAPKDIIKDIIKNNKEDTEVLNTNQDTEHSSSTTKTDFSFSRIYRIYEQHLARDGKITDLEVEDLNDQFDTFGGEWLLDAMREAVRQNKRSLAYINGILQGYKSRGGTQREIKAIVPAGNGNADGKPNRQQLQNELAAQKIREAEERERERDQENFYADPERL</sequence>
<evidence type="ECO:0000256" key="2">
    <source>
        <dbReference type="SAM" id="MobiDB-lite"/>
    </source>
</evidence>
<dbReference type="Pfam" id="PF07261">
    <property type="entry name" value="DnaB_2"/>
    <property type="match status" value="1"/>
</dbReference>
<dbReference type="Pfam" id="PF04492">
    <property type="entry name" value="Phage_rep_O"/>
    <property type="match status" value="1"/>
</dbReference>
<keyword evidence="6" id="KW-1185">Reference proteome</keyword>
<protein>
    <submittedName>
        <fullName evidence="5">DnaD domain protein</fullName>
    </submittedName>
</protein>
<evidence type="ECO:0000259" key="4">
    <source>
        <dbReference type="Pfam" id="PF07261"/>
    </source>
</evidence>
<evidence type="ECO:0000313" key="5">
    <source>
        <dbReference type="EMBL" id="RKN75036.1"/>
    </source>
</evidence>